<accession>A0A6N2TC58</accession>
<gene>
    <name evidence="2" type="ORF">AULFYP135_01302</name>
</gene>
<dbReference type="EMBL" id="CACRSL010000003">
    <property type="protein sequence ID" value="VYT01601.1"/>
    <property type="molecule type" value="Genomic_DNA"/>
</dbReference>
<dbReference type="AlphaFoldDB" id="A0A6N2TC58"/>
<name>A0A6N2TC58_9FIRM</name>
<organism evidence="2">
    <name type="scientific">uncultured Anaerotruncus sp</name>
    <dbReference type="NCBI Taxonomy" id="905011"/>
    <lineage>
        <taxon>Bacteria</taxon>
        <taxon>Bacillati</taxon>
        <taxon>Bacillota</taxon>
        <taxon>Clostridia</taxon>
        <taxon>Eubacteriales</taxon>
        <taxon>Oscillospiraceae</taxon>
        <taxon>Anaerotruncus</taxon>
        <taxon>environmental samples</taxon>
    </lineage>
</organism>
<evidence type="ECO:0000256" key="1">
    <source>
        <dbReference type="SAM" id="Phobius"/>
    </source>
</evidence>
<reference evidence="2" key="1">
    <citation type="submission" date="2019-11" db="EMBL/GenBank/DDBJ databases">
        <authorList>
            <person name="Feng L."/>
        </authorList>
    </citation>
    <scope>NUCLEOTIDE SEQUENCE</scope>
    <source>
        <strain evidence="2">AundefinedLFYP135</strain>
    </source>
</reference>
<evidence type="ECO:0000313" key="2">
    <source>
        <dbReference type="EMBL" id="VYT01601.1"/>
    </source>
</evidence>
<keyword evidence="1" id="KW-1133">Transmembrane helix</keyword>
<protein>
    <submittedName>
        <fullName evidence="2">Uncharacterized protein</fullName>
    </submittedName>
</protein>
<proteinExistence type="predicted"/>
<keyword evidence="1" id="KW-0812">Transmembrane</keyword>
<keyword evidence="1" id="KW-0472">Membrane</keyword>
<feature type="transmembrane region" description="Helical" evidence="1">
    <location>
        <begin position="12"/>
        <end position="33"/>
    </location>
</feature>
<sequence length="319" mass="35572">MEEKLDKLLKRQTVLIGVVILLGAALMLAHTTIRRLDDRMTQMQNTVGQLDSRTQQEIQNGLSQMQNILDQQASMLADGRITIGSLNTDGEEPTTTVDLAVVPKQVAPGAVVSVRLLDDAYPDWSMTLPATLAEDGLTYTATATIPLIEQLRVQMIVEKNGVKTVEYLPWYEPVRDRFLMEVSISRSGSSSRSGAKTEWNMDFLIHCYDKFYDDRPDQYPVSGTLTLVKNGEAVQSSPISFEDMGDISYEAEAKMKTAIPVAEGDQVEFVVEVLDNHGFTYRHVFPEERDGAWDIGEESSILYNGRELTGDALFPQKAE</sequence>